<feature type="region of interest" description="Disordered" evidence="3">
    <location>
        <begin position="345"/>
        <end position="427"/>
    </location>
</feature>
<feature type="compositionally biased region" description="Polar residues" evidence="3">
    <location>
        <begin position="52"/>
        <end position="89"/>
    </location>
</feature>
<dbReference type="Pfam" id="PF12799">
    <property type="entry name" value="LRR_4"/>
    <property type="match status" value="1"/>
</dbReference>
<organism evidence="4 5">
    <name type="scientific">Apiospora kogelbergensis</name>
    <dbReference type="NCBI Taxonomy" id="1337665"/>
    <lineage>
        <taxon>Eukaryota</taxon>
        <taxon>Fungi</taxon>
        <taxon>Dikarya</taxon>
        <taxon>Ascomycota</taxon>
        <taxon>Pezizomycotina</taxon>
        <taxon>Sordariomycetes</taxon>
        <taxon>Xylariomycetidae</taxon>
        <taxon>Amphisphaeriales</taxon>
        <taxon>Apiosporaceae</taxon>
        <taxon>Apiospora</taxon>
    </lineage>
</organism>
<dbReference type="InterPro" id="IPR032675">
    <property type="entry name" value="LRR_dom_sf"/>
</dbReference>
<feature type="compositionally biased region" description="Polar residues" evidence="3">
    <location>
        <begin position="97"/>
        <end position="127"/>
    </location>
</feature>
<dbReference type="Proteomes" id="UP001392437">
    <property type="component" value="Unassembled WGS sequence"/>
</dbReference>
<dbReference type="SMART" id="SM00369">
    <property type="entry name" value="LRR_TYP"/>
    <property type="match status" value="7"/>
</dbReference>
<evidence type="ECO:0000256" key="1">
    <source>
        <dbReference type="ARBA" id="ARBA00022614"/>
    </source>
</evidence>
<feature type="compositionally biased region" description="Basic and acidic residues" evidence="3">
    <location>
        <begin position="720"/>
        <end position="740"/>
    </location>
</feature>
<proteinExistence type="predicted"/>
<feature type="compositionally biased region" description="Polar residues" evidence="3">
    <location>
        <begin position="824"/>
        <end position="841"/>
    </location>
</feature>
<evidence type="ECO:0000256" key="2">
    <source>
        <dbReference type="ARBA" id="ARBA00022737"/>
    </source>
</evidence>
<dbReference type="EMBL" id="JAQQWP010000002">
    <property type="protein sequence ID" value="KAK8129921.1"/>
    <property type="molecule type" value="Genomic_DNA"/>
</dbReference>
<feature type="region of interest" description="Disordered" evidence="3">
    <location>
        <begin position="1028"/>
        <end position="1098"/>
    </location>
</feature>
<dbReference type="SMART" id="SM00365">
    <property type="entry name" value="LRR_SD22"/>
    <property type="match status" value="3"/>
</dbReference>
<dbReference type="GO" id="GO:0061499">
    <property type="term" value="C:outer plaque of mitotic spindle pole body"/>
    <property type="evidence" value="ECO:0007669"/>
    <property type="project" value="TreeGrafter"/>
</dbReference>
<dbReference type="GO" id="GO:1902412">
    <property type="term" value="P:regulation of mitotic cytokinesis"/>
    <property type="evidence" value="ECO:0007669"/>
    <property type="project" value="TreeGrafter"/>
</dbReference>
<reference evidence="4 5" key="1">
    <citation type="submission" date="2023-01" db="EMBL/GenBank/DDBJ databases">
        <title>Analysis of 21 Apiospora genomes using comparative genomics revels a genus with tremendous synthesis potential of carbohydrate active enzymes and secondary metabolites.</title>
        <authorList>
            <person name="Sorensen T."/>
        </authorList>
    </citation>
    <scope>NUCLEOTIDE SEQUENCE [LARGE SCALE GENOMIC DNA]</scope>
    <source>
        <strain evidence="4 5">CBS 117206</strain>
    </source>
</reference>
<accession>A0AAW0R802</accession>
<gene>
    <name evidence="4" type="ORF">PG999_002301</name>
</gene>
<dbReference type="PANTHER" id="PTHR47566:SF1">
    <property type="entry name" value="PROTEIN NUD1"/>
    <property type="match status" value="1"/>
</dbReference>
<keyword evidence="5" id="KW-1185">Reference proteome</keyword>
<feature type="region of interest" description="Disordered" evidence="3">
    <location>
        <begin position="151"/>
        <end position="326"/>
    </location>
</feature>
<dbReference type="Pfam" id="PF13855">
    <property type="entry name" value="LRR_8"/>
    <property type="match status" value="1"/>
</dbReference>
<dbReference type="InterPro" id="IPR003591">
    <property type="entry name" value="Leu-rich_rpt_typical-subtyp"/>
</dbReference>
<comment type="caution">
    <text evidence="4">The sequence shown here is derived from an EMBL/GenBank/DDBJ whole genome shotgun (WGS) entry which is preliminary data.</text>
</comment>
<protein>
    <recommendedName>
        <fullName evidence="6">Septation initiation network scaffold protein cdc11</fullName>
    </recommendedName>
</protein>
<dbReference type="GO" id="GO:0035591">
    <property type="term" value="F:signaling adaptor activity"/>
    <property type="evidence" value="ECO:0007669"/>
    <property type="project" value="TreeGrafter"/>
</dbReference>
<feature type="region of interest" description="Disordered" evidence="3">
    <location>
        <begin position="677"/>
        <end position="740"/>
    </location>
</feature>
<keyword evidence="2" id="KW-0677">Repeat</keyword>
<feature type="compositionally biased region" description="Basic and acidic residues" evidence="3">
    <location>
        <begin position="168"/>
        <end position="177"/>
    </location>
</feature>
<name>A0AAW0R802_9PEZI</name>
<sequence length="1695" mass="188598">MAHAWLDSLSEDWVSEPRSDRSQAQLSPFPSQPNSRQTSVRDPTSRLVSRKSPPTTYDSSFNVLSERSQNENNIRPSQRGLSGLTQITKASERGRQLSRSASESTTASVVHNSDNNTVQKSQSASPTKDTDSIPEWRRRLLHGEMSYGETKDLFSSAANGLENMFRPPSDDQQHEDKADEQDEGYTMNDTTLPSSPPPYVRRRHRHSVDDPQEDLRENSAQISEIQPEPRKKTITFAPNTTGSNEDDRADKSKTEGDSQNQNTNTRGVSGDNSTTPLSPRSPMDPSRKVSAKSTGGKSDGRNESFSPILLSPRKTEDGRVSFAPMELSTEQLKKRLQNLRQNQMILDSDPSSQMDQQPAAEAHAALHPDTTEDYANQFEDPMTESPSRSMEESMYASPGASPSKSQYRGPTSAPSPRKLQAGERKLWQESHARLNRFGSGALNNYSFSEEISLGSQDYSTLTDKENVAPQSSPLPRSRPLKFDVSPKSSASEDDSVMMQRRRHKSSTATESSKYGKLALKIDMPMQAQGSARRHEFGPSNMMTPKRDGSESKRPRTSPSKDPTPKRRRTLHKSDVAYGMERQIGAVVPVQVSHNTMQHAIADMQHGPYSDDLRAIHPSRDREPLADIPYGTIAGPMEEFDVSVQDSADDGSRKTSMKTQDFLNEAEKIMAMIRNRARPQNGLSSVEESESESAQQRESVLAPGTDESYQDSTTEPFSRPPSREGRPEISRMAIRQDDPDLLDKLRQYEERSDMGDLATYSLRSIGLAKEALEQDKRIKESIQRSLRSNESRHSSFGYEDVASDMPNIRFSHNPDTHANGASGDFPTNETRSELGSSGRSLPTTTSSRASDSRRLIAPDVVSQLIGDQVGNMVLDKDKNVWTKVKTPRPQTRVLNFLPSEDSEDDPFASIPDLSVDETREKLNLKLKTGPLEDLNEFVREDFVPPPSCGKTSTKTRGSLEVENMISHKTEAFSKLRTAVTEADMDTEDVEHEITLLEDRIANSPCRRKNLTITFSSPIASIIRDVLPQHSTDDASTEDSFSSVDRSVGSVAADSMRRGRHPIPGPTVSTRSTSSRSRSRSRNAKNISVKAQPFFPRPVSRIDEQDEDTLGEHDASEQQQLSILGESSLVVPGDDGVDKNRSVSFVITTPGPNARRYPGQSATPVIAQHVGTLSLSPLSEFTMNHGDQSLGLEVSYVVGEDYLVTGGRPKKVLSQAIRTLVEKITEVEPFEPDWDSMRELDVSSKQLQSLHKLDDFCGQVVTLDASDNSICHLDGVPQSVRNLRIANNCLSGLTAWGHLMNLQYIDISNNEIDSLYAFKDLVHLRSLRADNNHITSLDGIKFHDSLQVLRVRGNLIEDVNMDGARMHRLTELDLQGNQISSVRNLDQLPSLATLNLDNNRLQSFAPTHGQVMAGLKYLRLSDNQLDTLDMAAFPGIRMMHADRNFLSKLTGFMCARRLDSLSLREQKGETALDMAFLAQIYEVRKLFLSGNLLTTFDPKVDFLNLQLLELANCGIESLSDNLGQLMPNLRTLNLNFNALDDLSPLRYIPRLKKLLVAGNRLVNINTVATLLAEFPHLSKLDMRDNVATVGFYPPNHRSQSLVSVDENAEQLPDPFTLPDASRERDATYAARLDMGTKKRRRLHELAIAQSCARLKTLDGLTLQRDEIRKKDEVWTALAKCGAIAEPQKKKTTAPHGK</sequence>
<feature type="compositionally biased region" description="Polar residues" evidence="3">
    <location>
        <begin position="257"/>
        <end position="278"/>
    </location>
</feature>
<feature type="region of interest" description="Disordered" evidence="3">
    <location>
        <begin position="461"/>
        <end position="573"/>
    </location>
</feature>
<dbReference type="PROSITE" id="PS51450">
    <property type="entry name" value="LRR"/>
    <property type="match status" value="4"/>
</dbReference>
<feature type="compositionally biased region" description="Polar residues" evidence="3">
    <location>
        <begin position="400"/>
        <end position="414"/>
    </location>
</feature>
<dbReference type="PANTHER" id="PTHR47566">
    <property type="match status" value="1"/>
</dbReference>
<feature type="compositionally biased region" description="Polar residues" evidence="3">
    <location>
        <begin position="22"/>
        <end position="42"/>
    </location>
</feature>
<dbReference type="InterPro" id="IPR052574">
    <property type="entry name" value="CDIRP"/>
</dbReference>
<feature type="compositionally biased region" description="Basic and acidic residues" evidence="3">
    <location>
        <begin position="544"/>
        <end position="553"/>
    </location>
</feature>
<evidence type="ECO:0000256" key="3">
    <source>
        <dbReference type="SAM" id="MobiDB-lite"/>
    </source>
</evidence>
<dbReference type="Gene3D" id="3.80.10.10">
    <property type="entry name" value="Ribonuclease Inhibitor"/>
    <property type="match status" value="2"/>
</dbReference>
<evidence type="ECO:0000313" key="5">
    <source>
        <dbReference type="Proteomes" id="UP001392437"/>
    </source>
</evidence>
<dbReference type="InterPro" id="IPR025875">
    <property type="entry name" value="Leu-rich_rpt_4"/>
</dbReference>
<feature type="compositionally biased region" description="Basic and acidic residues" evidence="3">
    <location>
        <begin position="207"/>
        <end position="217"/>
    </location>
</feature>
<evidence type="ECO:0000313" key="4">
    <source>
        <dbReference type="EMBL" id="KAK8129921.1"/>
    </source>
</evidence>
<feature type="compositionally biased region" description="Basic and acidic residues" evidence="3">
    <location>
        <begin position="128"/>
        <end position="137"/>
    </location>
</feature>
<feature type="compositionally biased region" description="Polar residues" evidence="3">
    <location>
        <begin position="345"/>
        <end position="356"/>
    </location>
</feature>
<feature type="region of interest" description="Disordered" evidence="3">
    <location>
        <begin position="1"/>
        <end position="137"/>
    </location>
</feature>
<dbReference type="SUPFAM" id="SSF52058">
    <property type="entry name" value="L domain-like"/>
    <property type="match status" value="1"/>
</dbReference>
<feature type="compositionally biased region" description="Basic and acidic residues" evidence="3">
    <location>
        <begin position="245"/>
        <end position="256"/>
    </location>
</feature>
<feature type="region of interest" description="Disordered" evidence="3">
    <location>
        <begin position="805"/>
        <end position="853"/>
    </location>
</feature>
<evidence type="ECO:0008006" key="6">
    <source>
        <dbReference type="Google" id="ProtNLM"/>
    </source>
</evidence>
<dbReference type="InterPro" id="IPR001611">
    <property type="entry name" value="Leu-rich_rpt"/>
</dbReference>
<keyword evidence="1" id="KW-0433">Leucine-rich repeat</keyword>
<dbReference type="GO" id="GO:0031028">
    <property type="term" value="P:septation initiation signaling"/>
    <property type="evidence" value="ECO:0007669"/>
    <property type="project" value="TreeGrafter"/>
</dbReference>